<protein>
    <recommendedName>
        <fullName evidence="4">Major facilitator superfamily (MFS) profile domain-containing protein</fullName>
    </recommendedName>
</protein>
<dbReference type="InterPro" id="IPR036259">
    <property type="entry name" value="MFS_trans_sf"/>
</dbReference>
<dbReference type="VEuPathDB" id="FungiDB:AeMF1_018977"/>
<organism evidence="2 3">
    <name type="scientific">Aphanomyces euteiches</name>
    <dbReference type="NCBI Taxonomy" id="100861"/>
    <lineage>
        <taxon>Eukaryota</taxon>
        <taxon>Sar</taxon>
        <taxon>Stramenopiles</taxon>
        <taxon>Oomycota</taxon>
        <taxon>Saprolegniomycetes</taxon>
        <taxon>Saprolegniales</taxon>
        <taxon>Verrucalvaceae</taxon>
        <taxon>Aphanomyces</taxon>
    </lineage>
</organism>
<feature type="transmembrane region" description="Helical" evidence="1">
    <location>
        <begin position="174"/>
        <end position="192"/>
    </location>
</feature>
<feature type="transmembrane region" description="Helical" evidence="1">
    <location>
        <begin position="472"/>
        <end position="490"/>
    </location>
</feature>
<feature type="transmembrane region" description="Helical" evidence="1">
    <location>
        <begin position="231"/>
        <end position="250"/>
    </location>
</feature>
<dbReference type="Gene3D" id="1.20.1250.20">
    <property type="entry name" value="MFS general substrate transporter like domains"/>
    <property type="match status" value="1"/>
</dbReference>
<keyword evidence="1" id="KW-0472">Membrane</keyword>
<feature type="transmembrane region" description="Helical" evidence="1">
    <location>
        <begin position="198"/>
        <end position="219"/>
    </location>
</feature>
<evidence type="ECO:0008006" key="4">
    <source>
        <dbReference type="Google" id="ProtNLM"/>
    </source>
</evidence>
<name>A0A6G0WU28_9STRA</name>
<evidence type="ECO:0000313" key="3">
    <source>
        <dbReference type="Proteomes" id="UP000481153"/>
    </source>
</evidence>
<proteinExistence type="predicted"/>
<evidence type="ECO:0000256" key="1">
    <source>
        <dbReference type="SAM" id="Phobius"/>
    </source>
</evidence>
<keyword evidence="1" id="KW-1133">Transmembrane helix</keyword>
<feature type="transmembrane region" description="Helical" evidence="1">
    <location>
        <begin position="104"/>
        <end position="123"/>
    </location>
</feature>
<dbReference type="AlphaFoldDB" id="A0A6G0WU28"/>
<dbReference type="EMBL" id="VJMJ01000147">
    <property type="protein sequence ID" value="KAF0731036.1"/>
    <property type="molecule type" value="Genomic_DNA"/>
</dbReference>
<evidence type="ECO:0000313" key="2">
    <source>
        <dbReference type="EMBL" id="KAF0731036.1"/>
    </source>
</evidence>
<feature type="transmembrane region" description="Helical" evidence="1">
    <location>
        <begin position="443"/>
        <end position="460"/>
    </location>
</feature>
<sequence>MSPTDDRESWLYRSTQDLNSLANLDHEDWDWTDTSPQIILSPGTTSSSLCKSPPLKKAPSTAALLTKATTPQTTSIAFAPCTTPTDDPIATTDQLHRPLVPRHWALCALAANGFLLFTAASVGNQDVRRVLSLGAFPQCTIFVIAQALFGVASFFGGLAGDLASHRMHVVRRSVWLWCIATTVLLVAASPVVSSPEMYIFGLLLAFCSAGGLVPNVMIAGLPSDPSDSTRYFFQCVTVQLGSLATVHFVMTSLAPSDIHEGAILKGPFDYSALVLTAVLALPTMVGLHLATYLRYLAPTAQLASFGVYLSLLPPIWRGCLLGAVVMVVGALLAFLSLVCHFDTSRRTLAAIGVALILAGWLWTLLWSVAMMKPTGLLRSYFDKSSRSRNEADSTSRRALDNVAPTGCMAVFVAFLRGQLYTLYILQACQCETRVLEMAYSPEFTAVVAQIAALITMPLVPRTAPTQMQLARAIFLFLIASFVSGLVELYRRNQGETLVQGLHPQTCHKTATSYNVLWMAPQLILTGVADALFRGTATSALHAEIPPSLRGAGLGLLPMTDAIGLAASVGLAVALERWFSEAASSDLVLLNLLITAVGCVALSAMKQILIVQSENHRRKETDEN</sequence>
<feature type="transmembrane region" description="Helical" evidence="1">
    <location>
        <begin position="322"/>
        <end position="341"/>
    </location>
</feature>
<accession>A0A6G0WU28</accession>
<feature type="transmembrane region" description="Helical" evidence="1">
    <location>
        <begin position="270"/>
        <end position="289"/>
    </location>
</feature>
<keyword evidence="1" id="KW-0812">Transmembrane</keyword>
<feature type="transmembrane region" description="Helical" evidence="1">
    <location>
        <begin position="296"/>
        <end position="316"/>
    </location>
</feature>
<feature type="transmembrane region" description="Helical" evidence="1">
    <location>
        <begin position="348"/>
        <end position="369"/>
    </location>
</feature>
<feature type="transmembrane region" description="Helical" evidence="1">
    <location>
        <begin position="553"/>
        <end position="574"/>
    </location>
</feature>
<comment type="caution">
    <text evidence="2">The sequence shown here is derived from an EMBL/GenBank/DDBJ whole genome shotgun (WGS) entry which is preliminary data.</text>
</comment>
<feature type="transmembrane region" description="Helical" evidence="1">
    <location>
        <begin position="586"/>
        <end position="608"/>
    </location>
</feature>
<keyword evidence="3" id="KW-1185">Reference proteome</keyword>
<dbReference type="Proteomes" id="UP000481153">
    <property type="component" value="Unassembled WGS sequence"/>
</dbReference>
<feature type="transmembrane region" description="Helical" evidence="1">
    <location>
        <begin position="135"/>
        <end position="162"/>
    </location>
</feature>
<gene>
    <name evidence="2" type="ORF">Ae201684_011586</name>
</gene>
<reference evidence="2 3" key="1">
    <citation type="submission" date="2019-07" db="EMBL/GenBank/DDBJ databases">
        <title>Genomics analysis of Aphanomyces spp. identifies a new class of oomycete effector associated with host adaptation.</title>
        <authorList>
            <person name="Gaulin E."/>
        </authorList>
    </citation>
    <scope>NUCLEOTIDE SEQUENCE [LARGE SCALE GENOMIC DNA]</scope>
    <source>
        <strain evidence="2 3">ATCC 201684</strain>
    </source>
</reference>
<feature type="transmembrane region" description="Helical" evidence="1">
    <location>
        <begin position="510"/>
        <end position="532"/>
    </location>
</feature>